<keyword evidence="2" id="KW-1185">Reference proteome</keyword>
<dbReference type="AlphaFoldDB" id="A0A1I6PT51"/>
<dbReference type="EMBL" id="FPAA01000002">
    <property type="protein sequence ID" value="SFS43228.1"/>
    <property type="molecule type" value="Genomic_DNA"/>
</dbReference>
<evidence type="ECO:0000313" key="1">
    <source>
        <dbReference type="EMBL" id="SFS43228.1"/>
    </source>
</evidence>
<sequence length="112" mass="12725">MDIPITLRVYGAEERCASCVNLPSAKETATWLEAALFRRYGEQIQVRYVDINQPYEEEEIVFSKRVIEEDLWYPVVVLQGEIVGEGNPRLKDIQRKLDALGVTVRANGSIPS</sequence>
<dbReference type="InterPro" id="IPR038218">
    <property type="entry name" value="YuzD-like_sp"/>
</dbReference>
<name>A0A1I6PT51_9BACL</name>
<gene>
    <name evidence="1" type="ORF">SAMN05444972_102107</name>
</gene>
<dbReference type="Proteomes" id="UP000198660">
    <property type="component" value="Unassembled WGS sequence"/>
</dbReference>
<dbReference type="Pfam" id="PF07315">
    <property type="entry name" value="DUF1462"/>
    <property type="match status" value="1"/>
</dbReference>
<proteinExistence type="predicted"/>
<protein>
    <submittedName>
        <fullName evidence="1">Disulfide oxidoreductase YuzD</fullName>
    </submittedName>
</protein>
<accession>A0A1I6PT51</accession>
<dbReference type="Gene3D" id="3.40.30.30">
    <property type="entry name" value="Hypothetical protein sa0798"/>
    <property type="match status" value="1"/>
</dbReference>
<reference evidence="2" key="1">
    <citation type="submission" date="2016-10" db="EMBL/GenBank/DDBJ databases">
        <authorList>
            <person name="Varghese N."/>
            <person name="Submissions S."/>
        </authorList>
    </citation>
    <scope>NUCLEOTIDE SEQUENCE [LARGE SCALE GENOMIC DNA]</scope>
    <source>
        <strain evidence="2">DSM 45789</strain>
    </source>
</reference>
<dbReference type="InterPro" id="IPR036249">
    <property type="entry name" value="Thioredoxin-like_sf"/>
</dbReference>
<dbReference type="SUPFAM" id="SSF52833">
    <property type="entry name" value="Thioredoxin-like"/>
    <property type="match status" value="1"/>
</dbReference>
<organism evidence="1 2">
    <name type="scientific">Marininema halotolerans</name>
    <dbReference type="NCBI Taxonomy" id="1155944"/>
    <lineage>
        <taxon>Bacteria</taxon>
        <taxon>Bacillati</taxon>
        <taxon>Bacillota</taxon>
        <taxon>Bacilli</taxon>
        <taxon>Bacillales</taxon>
        <taxon>Thermoactinomycetaceae</taxon>
        <taxon>Marininema</taxon>
    </lineage>
</organism>
<evidence type="ECO:0000313" key="2">
    <source>
        <dbReference type="Proteomes" id="UP000198660"/>
    </source>
</evidence>
<dbReference type="InterPro" id="IPR009190">
    <property type="entry name" value="DUF1462"/>
</dbReference>